<proteinExistence type="inferred from homology"/>
<dbReference type="EMBL" id="RXIA01000010">
    <property type="protein sequence ID" value="RVU71007.1"/>
    <property type="molecule type" value="Genomic_DNA"/>
</dbReference>
<protein>
    <submittedName>
        <fullName evidence="2">ROK family protein</fullName>
    </submittedName>
</protein>
<comment type="caution">
    <text evidence="2">The sequence shown here is derived from an EMBL/GenBank/DDBJ whole genome shotgun (WGS) entry which is preliminary data.</text>
</comment>
<dbReference type="PANTHER" id="PTHR18964">
    <property type="entry name" value="ROK (REPRESSOR, ORF, KINASE) FAMILY"/>
    <property type="match status" value="1"/>
</dbReference>
<dbReference type="InterPro" id="IPR043129">
    <property type="entry name" value="ATPase_NBD"/>
</dbReference>
<dbReference type="InterPro" id="IPR000600">
    <property type="entry name" value="ROK"/>
</dbReference>
<dbReference type="Proteomes" id="UP000288291">
    <property type="component" value="Unassembled WGS sequence"/>
</dbReference>
<accession>A0A437SVZ8</accession>
<name>A0A437SVZ8_9LACO</name>
<evidence type="ECO:0000313" key="2">
    <source>
        <dbReference type="EMBL" id="RVU71007.1"/>
    </source>
</evidence>
<comment type="similarity">
    <text evidence="1">Belongs to the ROK (NagC/XylR) family.</text>
</comment>
<dbReference type="CDD" id="cd24152">
    <property type="entry name" value="ASKHA_NBD_ROK-like"/>
    <property type="match status" value="1"/>
</dbReference>
<dbReference type="RefSeq" id="WP_103662242.1">
    <property type="nucleotide sequence ID" value="NZ_ML136878.1"/>
</dbReference>
<gene>
    <name evidence="2" type="ORF">EJK17_04695</name>
</gene>
<sequence>MTKYLAIDIGGTNVKSALLDQAGNILSKEKMPTAQDKQAFLQKMDQLVKKYASDVQGIAFCAPGKIEETKIRFGGSLPFLDGIDFAKRYGSEYRLPVAVINDGKASVLAENWLGSLKDEQNCIAITLGTAVGGGIIVNGRLLRGVHYQAGELSFMIHDYQHAKDMVGNVGGSDSAVGLVEQINQADNYDDLIDGLHAFSLIKPGNPTAIKLFQQYCLKIAILILNIQSVIDVGKVAIGGGISAQPVLINGINEAYDHLVNKSNPMIGETLVKPEIVKAHFQNDANLFGALDNLLLQINHEDKY</sequence>
<keyword evidence="3" id="KW-1185">Reference proteome</keyword>
<dbReference type="SUPFAM" id="SSF53067">
    <property type="entry name" value="Actin-like ATPase domain"/>
    <property type="match status" value="1"/>
</dbReference>
<dbReference type="AlphaFoldDB" id="A0A437SVZ8"/>
<reference evidence="2 3" key="1">
    <citation type="submission" date="2018-12" db="EMBL/GenBank/DDBJ databases">
        <authorList>
            <person name="Meng J."/>
        </authorList>
    </citation>
    <scope>NUCLEOTIDE SEQUENCE [LARGE SCALE GENOMIC DNA]</scope>
    <source>
        <strain evidence="2 3">HT111-2</strain>
    </source>
</reference>
<dbReference type="Gene3D" id="3.30.420.40">
    <property type="match status" value="2"/>
</dbReference>
<evidence type="ECO:0000256" key="1">
    <source>
        <dbReference type="ARBA" id="ARBA00006479"/>
    </source>
</evidence>
<dbReference type="PANTHER" id="PTHR18964:SF170">
    <property type="entry name" value="SUGAR KINASE"/>
    <property type="match status" value="1"/>
</dbReference>
<evidence type="ECO:0000313" key="3">
    <source>
        <dbReference type="Proteomes" id="UP000288291"/>
    </source>
</evidence>
<dbReference type="Pfam" id="PF00480">
    <property type="entry name" value="ROK"/>
    <property type="match status" value="1"/>
</dbReference>
<organism evidence="2 3">
    <name type="scientific">Lactobacillus xujianguonis</name>
    <dbReference type="NCBI Taxonomy" id="2495899"/>
    <lineage>
        <taxon>Bacteria</taxon>
        <taxon>Bacillati</taxon>
        <taxon>Bacillota</taxon>
        <taxon>Bacilli</taxon>
        <taxon>Lactobacillales</taxon>
        <taxon>Lactobacillaceae</taxon>
        <taxon>Lactobacillus</taxon>
    </lineage>
</organism>